<evidence type="ECO:0008006" key="4">
    <source>
        <dbReference type="Google" id="ProtNLM"/>
    </source>
</evidence>
<name>A0ABN9X4A7_9DINO</name>
<accession>A0ABN9X4A7</accession>
<sequence>MLAPCVAARPQPLRVGTSRLPPVPQAAASGSAVSSRGAGTAAAAAAALSAPRARGRGRRGLGRARLGLRLGGAAARRGLEPGAHDAGVPLPPGVAAGHRPQRLELSERQLADFDQDGVVLVRGALRGWVEFLRAVTDHQTSHPHPRARDFGFYEYYQRELWATNDGFRDFIFYSPLGHVLAQLARTASVRHCTDVLMVNPIKDISWHQDSQNGPVDRADLVRWWVGMDPCGEGGIGAPIFLRGSHRNATVGPAESTVDLARGDLPAFVGRPTAYAVGSATADRAVGDHRSPYSGGSRDRRSRGRSGLIARSSEPRGAIDPCSARQPWRSGLRSEHAVGGHDLPSARPDAQVVEPGDLIAWDVRAIHRVSAPPPGTARRALGGTAARSGALYRCKKDGVAPCDYDGHGLEDGAPLAGPFFPRVFPRREPAEEAFRSQGRVRFLQRDPWGAAAGAAAAAGLGLARGMAAAFRLGGPS</sequence>
<proteinExistence type="predicted"/>
<comment type="caution">
    <text evidence="2">The sequence shown here is derived from an EMBL/GenBank/DDBJ whole genome shotgun (WGS) entry which is preliminary data.</text>
</comment>
<dbReference type="Proteomes" id="UP001189429">
    <property type="component" value="Unassembled WGS sequence"/>
</dbReference>
<dbReference type="Gene3D" id="2.60.120.620">
    <property type="entry name" value="q2cbj1_9rhob like domain"/>
    <property type="match status" value="1"/>
</dbReference>
<feature type="region of interest" description="Disordered" evidence="1">
    <location>
        <begin position="1"/>
        <end position="35"/>
    </location>
</feature>
<protein>
    <recommendedName>
        <fullName evidence="4">Phytanoyl-dioxygenase</fullName>
    </recommendedName>
</protein>
<evidence type="ECO:0000313" key="2">
    <source>
        <dbReference type="EMBL" id="CAK0894191.1"/>
    </source>
</evidence>
<feature type="region of interest" description="Disordered" evidence="1">
    <location>
        <begin position="284"/>
        <end position="348"/>
    </location>
</feature>
<evidence type="ECO:0000313" key="3">
    <source>
        <dbReference type="Proteomes" id="UP001189429"/>
    </source>
</evidence>
<gene>
    <name evidence="2" type="ORF">PCOR1329_LOCUS73289</name>
</gene>
<dbReference type="EMBL" id="CAUYUJ010019858">
    <property type="protein sequence ID" value="CAK0894191.1"/>
    <property type="molecule type" value="Genomic_DNA"/>
</dbReference>
<reference evidence="2" key="1">
    <citation type="submission" date="2023-10" db="EMBL/GenBank/DDBJ databases">
        <authorList>
            <person name="Chen Y."/>
            <person name="Shah S."/>
            <person name="Dougan E. K."/>
            <person name="Thang M."/>
            <person name="Chan C."/>
        </authorList>
    </citation>
    <scope>NUCLEOTIDE SEQUENCE [LARGE SCALE GENOMIC DNA]</scope>
</reference>
<evidence type="ECO:0000256" key="1">
    <source>
        <dbReference type="SAM" id="MobiDB-lite"/>
    </source>
</evidence>
<feature type="compositionally biased region" description="Low complexity" evidence="1">
    <location>
        <begin position="26"/>
        <end position="35"/>
    </location>
</feature>
<organism evidence="2 3">
    <name type="scientific">Prorocentrum cordatum</name>
    <dbReference type="NCBI Taxonomy" id="2364126"/>
    <lineage>
        <taxon>Eukaryota</taxon>
        <taxon>Sar</taxon>
        <taxon>Alveolata</taxon>
        <taxon>Dinophyceae</taxon>
        <taxon>Prorocentrales</taxon>
        <taxon>Prorocentraceae</taxon>
        <taxon>Prorocentrum</taxon>
    </lineage>
</organism>
<keyword evidence="3" id="KW-1185">Reference proteome</keyword>
<dbReference type="SUPFAM" id="SSF51197">
    <property type="entry name" value="Clavaminate synthase-like"/>
    <property type="match status" value="1"/>
</dbReference>